<gene>
    <name evidence="1" type="ORF">AC578_9723</name>
</gene>
<dbReference type="AlphaFoldDB" id="A0A139HQS2"/>
<comment type="caution">
    <text evidence="1">The sequence shown here is derived from an EMBL/GenBank/DDBJ whole genome shotgun (WGS) entry which is preliminary data.</text>
</comment>
<evidence type="ECO:0000313" key="1">
    <source>
        <dbReference type="EMBL" id="KXT04800.1"/>
    </source>
</evidence>
<protein>
    <submittedName>
        <fullName evidence="1">Uncharacterized protein</fullName>
    </submittedName>
</protein>
<reference evidence="1 2" key="1">
    <citation type="submission" date="2015-07" db="EMBL/GenBank/DDBJ databases">
        <title>Comparative genomics of the Sigatoka disease complex on banana suggests a link between parallel evolutionary changes in Pseudocercospora fijiensis and Pseudocercospora eumusae and increased virulence on the banana host.</title>
        <authorList>
            <person name="Chang T.-C."/>
            <person name="Salvucci A."/>
            <person name="Crous P.W."/>
            <person name="Stergiopoulos I."/>
        </authorList>
    </citation>
    <scope>NUCLEOTIDE SEQUENCE [LARGE SCALE GENOMIC DNA]</scope>
    <source>
        <strain evidence="1 2">CBS 114824</strain>
    </source>
</reference>
<dbReference type="EMBL" id="LFZN01000018">
    <property type="protein sequence ID" value="KXT04800.1"/>
    <property type="molecule type" value="Genomic_DNA"/>
</dbReference>
<dbReference type="Proteomes" id="UP000070133">
    <property type="component" value="Unassembled WGS sequence"/>
</dbReference>
<proteinExistence type="predicted"/>
<keyword evidence="2" id="KW-1185">Reference proteome</keyword>
<organism evidence="1 2">
    <name type="scientific">Pseudocercospora eumusae</name>
    <dbReference type="NCBI Taxonomy" id="321146"/>
    <lineage>
        <taxon>Eukaryota</taxon>
        <taxon>Fungi</taxon>
        <taxon>Dikarya</taxon>
        <taxon>Ascomycota</taxon>
        <taxon>Pezizomycotina</taxon>
        <taxon>Dothideomycetes</taxon>
        <taxon>Dothideomycetidae</taxon>
        <taxon>Mycosphaerellales</taxon>
        <taxon>Mycosphaerellaceae</taxon>
        <taxon>Pseudocercospora</taxon>
    </lineage>
</organism>
<evidence type="ECO:0000313" key="2">
    <source>
        <dbReference type="Proteomes" id="UP000070133"/>
    </source>
</evidence>
<accession>A0A139HQS2</accession>
<sequence length="123" mass="13543">MGVDALSYTPGLEVFTSYRVEQLLPLRLDLDGTHVRAGIAGPFKIAEKTDLQLAYKLWSSTCEHLTNAYCIAPLRDASLFRSLLRMPLIANLSNYSSASARFASKFASMKGTFASAIIISFFL</sequence>
<name>A0A139HQS2_9PEZI</name>